<evidence type="ECO:0000256" key="1">
    <source>
        <dbReference type="SAM" id="Phobius"/>
    </source>
</evidence>
<evidence type="ECO:0000313" key="3">
    <source>
        <dbReference type="Proteomes" id="UP000824044"/>
    </source>
</evidence>
<feature type="transmembrane region" description="Helical" evidence="1">
    <location>
        <begin position="12"/>
        <end position="32"/>
    </location>
</feature>
<protein>
    <submittedName>
        <fullName evidence="2">Folate family ECF transporter S component</fullName>
    </submittedName>
</protein>
<dbReference type="InterPro" id="IPR030949">
    <property type="entry name" value="ECF_S_folate_fam"/>
</dbReference>
<feature type="transmembrane region" description="Helical" evidence="1">
    <location>
        <begin position="80"/>
        <end position="101"/>
    </location>
</feature>
<reference evidence="2" key="2">
    <citation type="submission" date="2021-04" db="EMBL/GenBank/DDBJ databases">
        <authorList>
            <person name="Gilroy R."/>
        </authorList>
    </citation>
    <scope>NUCLEOTIDE SEQUENCE</scope>
    <source>
        <strain evidence="2">CHK33-5263</strain>
    </source>
</reference>
<accession>A0A9D2DYC1</accession>
<dbReference type="GO" id="GO:0022857">
    <property type="term" value="F:transmembrane transporter activity"/>
    <property type="evidence" value="ECO:0007669"/>
    <property type="project" value="InterPro"/>
</dbReference>
<name>A0A9D2DYC1_9FIRM</name>
<dbReference type="InterPro" id="IPR024529">
    <property type="entry name" value="ECF_trnsprt_substrate-spec"/>
</dbReference>
<dbReference type="Proteomes" id="UP000824044">
    <property type="component" value="Unassembled WGS sequence"/>
</dbReference>
<feature type="transmembrane region" description="Helical" evidence="1">
    <location>
        <begin position="113"/>
        <end position="141"/>
    </location>
</feature>
<proteinExistence type="predicted"/>
<dbReference type="AlphaFoldDB" id="A0A9D2DYC1"/>
<keyword evidence="1" id="KW-1133">Transmembrane helix</keyword>
<keyword evidence="1" id="KW-0812">Transmembrane</keyword>
<organism evidence="2 3">
    <name type="scientific">Candidatus Gallimonas intestinigallinarum</name>
    <dbReference type="NCBI Taxonomy" id="2838604"/>
    <lineage>
        <taxon>Bacteria</taxon>
        <taxon>Bacillati</taxon>
        <taxon>Bacillota</taxon>
        <taxon>Clostridia</taxon>
        <taxon>Candidatus Gallimonas</taxon>
    </lineage>
</organism>
<sequence length="205" mass="22507">MLFSVYFRRLTAAKKIALLAVFVALSIVVNCFSIDVGSSNKIAFTYVVCFFAGYLLGGVPAFCIALLGDVIGYLANPVGVYWLFGLTLGVYAFLMGAVMNFRVCADENKAAPYVRTAVALVLGYVLITMLLNSLVNYWYVMLFVWNGAAKKTFLVYLGGRLAFQSIVYAVNAAICVAIVPVLVQIDRRMRRRKHAKHTDAVSSGQ</sequence>
<comment type="caution">
    <text evidence="2">The sequence shown here is derived from an EMBL/GenBank/DDBJ whole genome shotgun (WGS) entry which is preliminary data.</text>
</comment>
<dbReference type="Pfam" id="PF12822">
    <property type="entry name" value="ECF_trnsprt"/>
    <property type="match status" value="1"/>
</dbReference>
<evidence type="ECO:0000313" key="2">
    <source>
        <dbReference type="EMBL" id="HIZ25313.1"/>
    </source>
</evidence>
<feature type="transmembrane region" description="Helical" evidence="1">
    <location>
        <begin position="161"/>
        <end position="183"/>
    </location>
</feature>
<dbReference type="NCBIfam" id="TIGR04518">
    <property type="entry name" value="ECF_S_folT_fam"/>
    <property type="match status" value="1"/>
</dbReference>
<keyword evidence="1" id="KW-0472">Membrane</keyword>
<reference evidence="2" key="1">
    <citation type="journal article" date="2021" name="PeerJ">
        <title>Extensive microbial diversity within the chicken gut microbiome revealed by metagenomics and culture.</title>
        <authorList>
            <person name="Gilroy R."/>
            <person name="Ravi A."/>
            <person name="Getino M."/>
            <person name="Pursley I."/>
            <person name="Horton D.L."/>
            <person name="Alikhan N.F."/>
            <person name="Baker D."/>
            <person name="Gharbi K."/>
            <person name="Hall N."/>
            <person name="Watson M."/>
            <person name="Adriaenssens E.M."/>
            <person name="Foster-Nyarko E."/>
            <person name="Jarju S."/>
            <person name="Secka A."/>
            <person name="Antonio M."/>
            <person name="Oren A."/>
            <person name="Chaudhuri R.R."/>
            <person name="La Ragione R."/>
            <person name="Hildebrand F."/>
            <person name="Pallen M.J."/>
        </authorList>
    </citation>
    <scope>NUCLEOTIDE SEQUENCE</scope>
    <source>
        <strain evidence="2">CHK33-5263</strain>
    </source>
</reference>
<dbReference type="Gene3D" id="1.10.1760.20">
    <property type="match status" value="1"/>
</dbReference>
<dbReference type="EMBL" id="DXBS01000138">
    <property type="protein sequence ID" value="HIZ25313.1"/>
    <property type="molecule type" value="Genomic_DNA"/>
</dbReference>
<gene>
    <name evidence="2" type="ORF">H9812_07615</name>
</gene>
<feature type="transmembrane region" description="Helical" evidence="1">
    <location>
        <begin position="44"/>
        <end position="68"/>
    </location>
</feature>